<proteinExistence type="predicted"/>
<accession>A0ABU1J3V7</accession>
<keyword evidence="2" id="KW-1185">Reference proteome</keyword>
<protein>
    <submittedName>
        <fullName evidence="1">Uncharacterized protein</fullName>
    </submittedName>
</protein>
<name>A0ABU1J3V7_9BACL</name>
<dbReference type="EMBL" id="JAVDQH010000022">
    <property type="protein sequence ID" value="MDR6246141.1"/>
    <property type="molecule type" value="Genomic_DNA"/>
</dbReference>
<evidence type="ECO:0000313" key="2">
    <source>
        <dbReference type="Proteomes" id="UP001185028"/>
    </source>
</evidence>
<comment type="caution">
    <text evidence="1">The sequence shown here is derived from an EMBL/GenBank/DDBJ whole genome shotgun (WGS) entry which is preliminary data.</text>
</comment>
<dbReference type="Proteomes" id="UP001185028">
    <property type="component" value="Unassembled WGS sequence"/>
</dbReference>
<organism evidence="1 2">
    <name type="scientific">Paenibacillus hunanensis</name>
    <dbReference type="NCBI Taxonomy" id="539262"/>
    <lineage>
        <taxon>Bacteria</taxon>
        <taxon>Bacillati</taxon>
        <taxon>Bacillota</taxon>
        <taxon>Bacilli</taxon>
        <taxon>Bacillales</taxon>
        <taxon>Paenibacillaceae</taxon>
        <taxon>Paenibacillus</taxon>
    </lineage>
</organism>
<reference evidence="1 2" key="1">
    <citation type="submission" date="2023-07" db="EMBL/GenBank/DDBJ databases">
        <title>Genomic Encyclopedia of Type Strains, Phase IV (KMG-IV): sequencing the most valuable type-strain genomes for metagenomic binning, comparative biology and taxonomic classification.</title>
        <authorList>
            <person name="Goeker M."/>
        </authorList>
    </citation>
    <scope>NUCLEOTIDE SEQUENCE [LARGE SCALE GENOMIC DNA]</scope>
    <source>
        <strain evidence="1 2">DSM 22170</strain>
    </source>
</reference>
<gene>
    <name evidence="1" type="ORF">JOC58_004060</name>
</gene>
<evidence type="ECO:0000313" key="1">
    <source>
        <dbReference type="EMBL" id="MDR6246141.1"/>
    </source>
</evidence>
<dbReference type="RefSeq" id="WP_188777973.1">
    <property type="nucleotide sequence ID" value="NZ_BMMB01000012.1"/>
</dbReference>
<sequence length="135" mass="15821">MAKKKRKIPQLIYQYDGVQNSPGYIFIAVNGGDRDTPYHNQSEYMLFIYSEDFECILPIVKAQFPLVDPSTGETHDRFDPCWDNPIEAKIWHIILAELDQLPVQDEEQRQFILQFTTWIRTKLENADMIIIEGTL</sequence>